<evidence type="ECO:0000313" key="8">
    <source>
        <dbReference type="EMBL" id="CUR35144.1"/>
    </source>
</evidence>
<feature type="domain" description="DUF202" evidence="7">
    <location>
        <begin position="37"/>
        <end position="107"/>
    </location>
</feature>
<dbReference type="GO" id="GO:0005886">
    <property type="term" value="C:plasma membrane"/>
    <property type="evidence" value="ECO:0007669"/>
    <property type="project" value="UniProtKB-SubCell"/>
</dbReference>
<dbReference type="PANTHER" id="PTHR34187">
    <property type="entry name" value="FGR18P"/>
    <property type="match status" value="1"/>
</dbReference>
<dbReference type="InterPro" id="IPR003807">
    <property type="entry name" value="DUF202"/>
</dbReference>
<dbReference type="STRING" id="671072.PL9214650583"/>
<proteinExistence type="predicted"/>
<evidence type="ECO:0000259" key="7">
    <source>
        <dbReference type="Pfam" id="PF02656"/>
    </source>
</evidence>
<name>A0A1J1LRC6_9CYAN</name>
<comment type="subcellular location">
    <subcellularLocation>
        <location evidence="1">Cell membrane</location>
        <topology evidence="1">Multi-pass membrane protein</topology>
    </subcellularLocation>
</comment>
<evidence type="ECO:0000256" key="4">
    <source>
        <dbReference type="ARBA" id="ARBA00022989"/>
    </source>
</evidence>
<feature type="transmembrane region" description="Helical" evidence="6">
    <location>
        <begin position="85"/>
        <end position="105"/>
    </location>
</feature>
<gene>
    <name evidence="8" type="ORF">PL9214650583</name>
</gene>
<protein>
    <recommendedName>
        <fullName evidence="7">DUF202 domain-containing protein</fullName>
    </recommendedName>
</protein>
<keyword evidence="3 6" id="KW-0812">Transmembrane</keyword>
<dbReference type="Pfam" id="PF02656">
    <property type="entry name" value="DUF202"/>
    <property type="match status" value="1"/>
</dbReference>
<feature type="transmembrane region" description="Helical" evidence="6">
    <location>
        <begin position="46"/>
        <end position="64"/>
    </location>
</feature>
<keyword evidence="9" id="KW-1185">Reference proteome</keyword>
<organism evidence="8 9">
    <name type="scientific">Planktothrix tepida PCC 9214</name>
    <dbReference type="NCBI Taxonomy" id="671072"/>
    <lineage>
        <taxon>Bacteria</taxon>
        <taxon>Bacillati</taxon>
        <taxon>Cyanobacteriota</taxon>
        <taxon>Cyanophyceae</taxon>
        <taxon>Oscillatoriophycideae</taxon>
        <taxon>Oscillatoriales</taxon>
        <taxon>Microcoleaceae</taxon>
        <taxon>Planktothrix</taxon>
    </lineage>
</organism>
<keyword evidence="2" id="KW-1003">Cell membrane</keyword>
<evidence type="ECO:0000256" key="1">
    <source>
        <dbReference type="ARBA" id="ARBA00004651"/>
    </source>
</evidence>
<keyword evidence="5 6" id="KW-0472">Membrane</keyword>
<keyword evidence="4 6" id="KW-1133">Transmembrane helix</keyword>
<evidence type="ECO:0000256" key="2">
    <source>
        <dbReference type="ARBA" id="ARBA00022475"/>
    </source>
</evidence>
<dbReference type="InterPro" id="IPR052053">
    <property type="entry name" value="IM_YidH-like"/>
</dbReference>
<dbReference type="Proteomes" id="UP000184315">
    <property type="component" value="Unassembled WGS sequence"/>
</dbReference>
<evidence type="ECO:0000313" key="9">
    <source>
        <dbReference type="Proteomes" id="UP000184315"/>
    </source>
</evidence>
<sequence>MKTEDYTQIKASEFMKSPDSTAEIIQKPKKLNPSRVRDHLANERTYLAWMRTAVGLMGFGVVILRLRAFQPIAVPGPGYGWKLGLLFSGVGLLTVLLSTFQYFIVRRDIEEDTYEPPDRWVILFSLAIALLGAGIIYFVFTSPVSSPLDFGGF</sequence>
<dbReference type="PANTHER" id="PTHR34187:SF2">
    <property type="entry name" value="DUF202 DOMAIN-CONTAINING PROTEIN"/>
    <property type="match status" value="1"/>
</dbReference>
<evidence type="ECO:0000256" key="5">
    <source>
        <dbReference type="ARBA" id="ARBA00023136"/>
    </source>
</evidence>
<dbReference type="EMBL" id="CZDF01000172">
    <property type="protein sequence ID" value="CUR35144.1"/>
    <property type="molecule type" value="Genomic_DNA"/>
</dbReference>
<accession>A0A1J1LRC6</accession>
<dbReference type="AlphaFoldDB" id="A0A1J1LRC6"/>
<evidence type="ECO:0000256" key="3">
    <source>
        <dbReference type="ARBA" id="ARBA00022692"/>
    </source>
</evidence>
<feature type="transmembrane region" description="Helical" evidence="6">
    <location>
        <begin position="120"/>
        <end position="140"/>
    </location>
</feature>
<reference evidence="9" key="1">
    <citation type="submission" date="2015-10" db="EMBL/GenBank/DDBJ databases">
        <authorList>
            <person name="Regsiter A."/>
            <person name="william w."/>
        </authorList>
    </citation>
    <scope>NUCLEOTIDE SEQUENCE [LARGE SCALE GENOMIC DNA]</scope>
</reference>
<evidence type="ECO:0000256" key="6">
    <source>
        <dbReference type="SAM" id="Phobius"/>
    </source>
</evidence>